<dbReference type="EMBL" id="JASNWA010000004">
    <property type="protein sequence ID" value="KAK3176223.1"/>
    <property type="molecule type" value="Genomic_DNA"/>
</dbReference>
<feature type="compositionally biased region" description="Low complexity" evidence="1">
    <location>
        <begin position="499"/>
        <end position="512"/>
    </location>
</feature>
<dbReference type="Proteomes" id="UP001276659">
    <property type="component" value="Unassembled WGS sequence"/>
</dbReference>
<organism evidence="2 3">
    <name type="scientific">Lepraria neglecta</name>
    <dbReference type="NCBI Taxonomy" id="209136"/>
    <lineage>
        <taxon>Eukaryota</taxon>
        <taxon>Fungi</taxon>
        <taxon>Dikarya</taxon>
        <taxon>Ascomycota</taxon>
        <taxon>Pezizomycotina</taxon>
        <taxon>Lecanoromycetes</taxon>
        <taxon>OSLEUM clade</taxon>
        <taxon>Lecanoromycetidae</taxon>
        <taxon>Lecanorales</taxon>
        <taxon>Lecanorineae</taxon>
        <taxon>Stereocaulaceae</taxon>
        <taxon>Lepraria</taxon>
    </lineage>
</organism>
<evidence type="ECO:0000313" key="3">
    <source>
        <dbReference type="Proteomes" id="UP001276659"/>
    </source>
</evidence>
<evidence type="ECO:0000313" key="2">
    <source>
        <dbReference type="EMBL" id="KAK3176223.1"/>
    </source>
</evidence>
<keyword evidence="3" id="KW-1185">Reference proteome</keyword>
<name>A0AAD9ZCX8_9LECA</name>
<accession>A0AAD9ZCX8</accession>
<feature type="compositionally biased region" description="Polar residues" evidence="1">
    <location>
        <begin position="485"/>
        <end position="498"/>
    </location>
</feature>
<dbReference type="AlphaFoldDB" id="A0AAD9ZCX8"/>
<evidence type="ECO:0000256" key="1">
    <source>
        <dbReference type="SAM" id="MobiDB-lite"/>
    </source>
</evidence>
<reference evidence="2" key="1">
    <citation type="submission" date="2022-11" db="EMBL/GenBank/DDBJ databases">
        <title>Chromosomal genome sequence assembly and mating type (MAT) locus characterization of the leprose asexual lichenized fungus Lepraria neglecta (Nyl.) Erichsen.</title>
        <authorList>
            <person name="Allen J.L."/>
            <person name="Pfeffer B."/>
        </authorList>
    </citation>
    <scope>NUCLEOTIDE SEQUENCE</scope>
    <source>
        <strain evidence="2">Allen 5258</strain>
    </source>
</reference>
<feature type="region of interest" description="Disordered" evidence="1">
    <location>
        <begin position="408"/>
        <end position="521"/>
    </location>
</feature>
<gene>
    <name evidence="2" type="ORF">OEA41_007546</name>
</gene>
<protein>
    <submittedName>
        <fullName evidence="2">Uncharacterized protein</fullName>
    </submittedName>
</protein>
<sequence>MNNTTSDWMRPLLATYATFLQWGPAWGISFDGKKMEEIRAMYGEYRTRLSSTSQPPIEPAVDWGQSQYHGLSNGAQFLPGPSFDQDQPLTHALPRGDQAHWNVQTQPNFPSSGQSHPVDTPSSNNETMAMHPVGESLPINAPISKNNATTPLDNTGHYPLVNTSISSPAPTSTYKKTRDPAKALEKAVENKATEYGFDSDTIKQLRAYANAREKGIEVPEPQEPESQHIIYEFQEVRRQYPIYTTFPDRFPEGTSVKLLPGQTRYDRVGLRDEKILEKRNIQRRTYHDKNCHKWSAAALPPTGSKPLGITKARPVKHNNLITKVPSPVHMPNASISALSNQPSFTPADTTMGQTMGSQPFNFANSTTTPPAMTLNGGYGPSYSTHPIAAPTVMTQTMSNQPFSLAEPRAAPQPVMQTMGNEPSGPATPPATPPTAMQTTGNEPHEQAKPAASHPARRPERVTYNSRGVACKTSSTHIPCRRPEYNPNTSSQEASGLQGATTTTAASPTTTQTVGDEPANVAYPTTSTYADELPDFAEVEDLSPEEMEMTISQLLADGILFLEDAAHQKSQAEAANATTTTTPATLVVNEYVTSFDGLEDGLDMYVMNFDLPSSSFNHHNYYDRIEDFPSANIDAVFAGDELFTSDDLEAAFNGD</sequence>
<proteinExistence type="predicted"/>
<comment type="caution">
    <text evidence="2">The sequence shown here is derived from an EMBL/GenBank/DDBJ whole genome shotgun (WGS) entry which is preliminary data.</text>
</comment>